<dbReference type="GO" id="GO:0005886">
    <property type="term" value="C:plasma membrane"/>
    <property type="evidence" value="ECO:0007669"/>
    <property type="project" value="UniProtKB-SubCell"/>
</dbReference>
<dbReference type="PANTHER" id="PTHR43711">
    <property type="entry name" value="TWO-COMPONENT HISTIDINE KINASE"/>
    <property type="match status" value="1"/>
</dbReference>
<evidence type="ECO:0000256" key="8">
    <source>
        <dbReference type="ARBA" id="ARBA00022777"/>
    </source>
</evidence>
<dbReference type="InterPro" id="IPR036097">
    <property type="entry name" value="HisK_dim/P_sf"/>
</dbReference>
<dbReference type="PROSITE" id="PS50109">
    <property type="entry name" value="HIS_KIN"/>
    <property type="match status" value="1"/>
</dbReference>
<keyword evidence="12" id="KW-0812">Transmembrane</keyword>
<evidence type="ECO:0000256" key="9">
    <source>
        <dbReference type="ARBA" id="ARBA00022840"/>
    </source>
</evidence>
<keyword evidence="10" id="KW-0902">Two-component regulatory system</keyword>
<dbReference type="GO" id="GO:0005524">
    <property type="term" value="F:ATP binding"/>
    <property type="evidence" value="ECO:0007669"/>
    <property type="project" value="UniProtKB-KW"/>
</dbReference>
<keyword evidence="6" id="KW-0808">Transferase</keyword>
<dbReference type="Proteomes" id="UP000004892">
    <property type="component" value="Unassembled WGS sequence"/>
</dbReference>
<dbReference type="CDD" id="cd00075">
    <property type="entry name" value="HATPase"/>
    <property type="match status" value="1"/>
</dbReference>
<dbReference type="GeneID" id="98069792"/>
<dbReference type="STRING" id="742817.HMPREF9449_02246"/>
<feature type="domain" description="Histidine kinase" evidence="13">
    <location>
        <begin position="275"/>
        <end position="494"/>
    </location>
</feature>
<evidence type="ECO:0000259" key="13">
    <source>
        <dbReference type="PROSITE" id="PS50109"/>
    </source>
</evidence>
<keyword evidence="4" id="KW-1003">Cell membrane</keyword>
<evidence type="ECO:0000256" key="3">
    <source>
        <dbReference type="ARBA" id="ARBA00012438"/>
    </source>
</evidence>
<evidence type="ECO:0000313" key="14">
    <source>
        <dbReference type="EMBL" id="EHP46629.1"/>
    </source>
</evidence>
<dbReference type="FunFam" id="3.30.565.10:FF:000023">
    <property type="entry name" value="PAS domain-containing sensor histidine kinase"/>
    <property type="match status" value="1"/>
</dbReference>
<proteinExistence type="predicted"/>
<comment type="catalytic activity">
    <reaction evidence="1">
        <text>ATP + protein L-histidine = ADP + protein N-phospho-L-histidine.</text>
        <dbReference type="EC" id="2.7.13.3"/>
    </reaction>
</comment>
<keyword evidence="5" id="KW-0597">Phosphoprotein</keyword>
<dbReference type="PROSITE" id="PS51257">
    <property type="entry name" value="PROKAR_LIPOPROTEIN"/>
    <property type="match status" value="1"/>
</dbReference>
<feature type="transmembrane region" description="Helical" evidence="12">
    <location>
        <begin position="235"/>
        <end position="260"/>
    </location>
</feature>
<evidence type="ECO:0000256" key="11">
    <source>
        <dbReference type="ARBA" id="ARBA00023136"/>
    </source>
</evidence>
<comment type="caution">
    <text evidence="14">The sequence shown here is derived from an EMBL/GenBank/DDBJ whole genome shotgun (WGS) entry which is preliminary data.</text>
</comment>
<evidence type="ECO:0000256" key="4">
    <source>
        <dbReference type="ARBA" id="ARBA00022475"/>
    </source>
</evidence>
<comment type="subcellular location">
    <subcellularLocation>
        <location evidence="2">Cell membrane</location>
    </subcellularLocation>
</comment>
<dbReference type="Pfam" id="PF00512">
    <property type="entry name" value="HisKA"/>
    <property type="match status" value="1"/>
</dbReference>
<dbReference type="HOGENOM" id="CLU_026375_1_0_10"/>
<dbReference type="InterPro" id="IPR005467">
    <property type="entry name" value="His_kinase_dom"/>
</dbReference>
<dbReference type="InterPro" id="IPR050736">
    <property type="entry name" value="Sensor_HK_Regulatory"/>
</dbReference>
<evidence type="ECO:0000256" key="5">
    <source>
        <dbReference type="ARBA" id="ARBA00022553"/>
    </source>
</evidence>
<dbReference type="Pfam" id="PF02518">
    <property type="entry name" value="HATPase_c"/>
    <property type="match status" value="1"/>
</dbReference>
<dbReference type="PATRIC" id="fig|742817.3.peg.2404"/>
<organism evidence="14 15">
    <name type="scientific">Odoribacter laneus YIT 12061</name>
    <dbReference type="NCBI Taxonomy" id="742817"/>
    <lineage>
        <taxon>Bacteria</taxon>
        <taxon>Pseudomonadati</taxon>
        <taxon>Bacteroidota</taxon>
        <taxon>Bacteroidia</taxon>
        <taxon>Bacteroidales</taxon>
        <taxon>Odoribacteraceae</taxon>
        <taxon>Odoribacter</taxon>
    </lineage>
</organism>
<keyword evidence="15" id="KW-1185">Reference proteome</keyword>
<dbReference type="EMBL" id="ADMC01000025">
    <property type="protein sequence ID" value="EHP46629.1"/>
    <property type="molecule type" value="Genomic_DNA"/>
</dbReference>
<dbReference type="Gene3D" id="3.30.565.10">
    <property type="entry name" value="Histidine kinase-like ATPase, C-terminal domain"/>
    <property type="match status" value="1"/>
</dbReference>
<dbReference type="PRINTS" id="PR00344">
    <property type="entry name" value="BCTRLSENSOR"/>
</dbReference>
<sequence length="505" mass="57662">MRKKQIIVLSVVLGCSLLGLIYMQAKYFQTAFKLKKAQFDYAVNRSLDEAIAYVEERDKLNEIKKGTEKLQEPENRYREGRENISLKNEMGLGQPLNLIDCDEETQNVNDFLGQKNTGLLSSLQKYRQAVKDRLGTDYELVLKKKFSEPERTVEERIKGVNLQTVLGERLRNNGVKSDFEFAVKEKDRFIVMSQHFFNRYSDYTYSKQIFLGGNKSQASLYLIFPDQIHDRLSSIFLLLPSLIITILLVLCFGFCIFVIVRQKKLSAIKNDFINNMTHEFKTPIATISLAAQMMKDGAVQQTPESIDHIAGIIRDESKRLTYQVEKVLQTALFTETRMKLKLKNVNLNEVVEGLLTKFSLRVEDKGGQLFGHLDADRDEVLADEVHITNVVSNLLDNAIKYCVKAPEISVYTRNKGDEIIISVIDNGIGIATKEQKLIFERFYRVSTGNLHNVKGFGLGLSYVKKIVEAHGGRIEVESALDKGSRFDIILPLTSKKQKVKRTLFF</sequence>
<dbReference type="AlphaFoldDB" id="H1DIL7"/>
<protein>
    <recommendedName>
        <fullName evidence="3">histidine kinase</fullName>
        <ecNumber evidence="3">2.7.13.3</ecNumber>
    </recommendedName>
</protein>
<keyword evidence="9" id="KW-0067">ATP-binding</keyword>
<keyword evidence="12" id="KW-1133">Transmembrane helix</keyword>
<evidence type="ECO:0000256" key="7">
    <source>
        <dbReference type="ARBA" id="ARBA00022741"/>
    </source>
</evidence>
<gene>
    <name evidence="14" type="ORF">HMPREF9449_02246</name>
</gene>
<evidence type="ECO:0000256" key="1">
    <source>
        <dbReference type="ARBA" id="ARBA00000085"/>
    </source>
</evidence>
<dbReference type="InterPro" id="IPR003594">
    <property type="entry name" value="HATPase_dom"/>
</dbReference>
<evidence type="ECO:0000256" key="2">
    <source>
        <dbReference type="ARBA" id="ARBA00004236"/>
    </source>
</evidence>
<keyword evidence="8" id="KW-0418">Kinase</keyword>
<accession>H1DIL7</accession>
<dbReference type="Gene3D" id="1.10.287.130">
    <property type="match status" value="1"/>
</dbReference>
<dbReference type="SUPFAM" id="SSF47384">
    <property type="entry name" value="Homodimeric domain of signal transducing histidine kinase"/>
    <property type="match status" value="1"/>
</dbReference>
<dbReference type="InterPro" id="IPR004358">
    <property type="entry name" value="Sig_transdc_His_kin-like_C"/>
</dbReference>
<dbReference type="SUPFAM" id="SSF55874">
    <property type="entry name" value="ATPase domain of HSP90 chaperone/DNA topoisomerase II/histidine kinase"/>
    <property type="match status" value="1"/>
</dbReference>
<dbReference type="SMART" id="SM00387">
    <property type="entry name" value="HATPase_c"/>
    <property type="match status" value="1"/>
</dbReference>
<evidence type="ECO:0000256" key="6">
    <source>
        <dbReference type="ARBA" id="ARBA00022679"/>
    </source>
</evidence>
<dbReference type="InterPro" id="IPR003661">
    <property type="entry name" value="HisK_dim/P_dom"/>
</dbReference>
<keyword evidence="7" id="KW-0547">Nucleotide-binding</keyword>
<dbReference type="GO" id="GO:0000155">
    <property type="term" value="F:phosphorelay sensor kinase activity"/>
    <property type="evidence" value="ECO:0007669"/>
    <property type="project" value="InterPro"/>
</dbReference>
<dbReference type="InterPro" id="IPR036890">
    <property type="entry name" value="HATPase_C_sf"/>
</dbReference>
<dbReference type="PANTHER" id="PTHR43711:SF26">
    <property type="entry name" value="SENSOR HISTIDINE KINASE RCSC"/>
    <property type="match status" value="1"/>
</dbReference>
<evidence type="ECO:0000256" key="12">
    <source>
        <dbReference type="SAM" id="Phobius"/>
    </source>
</evidence>
<dbReference type="eggNOG" id="COG2205">
    <property type="taxonomic scope" value="Bacteria"/>
</dbReference>
<keyword evidence="11 12" id="KW-0472">Membrane</keyword>
<dbReference type="EC" id="2.7.13.3" evidence="3"/>
<evidence type="ECO:0000313" key="15">
    <source>
        <dbReference type="Proteomes" id="UP000004892"/>
    </source>
</evidence>
<reference evidence="14 15" key="1">
    <citation type="submission" date="2012-01" db="EMBL/GenBank/DDBJ databases">
        <title>The Genome Sequence of Odoribacter laneus YIT 12061.</title>
        <authorList>
            <consortium name="The Broad Institute Genome Sequencing Platform"/>
            <person name="Earl A."/>
            <person name="Ward D."/>
            <person name="Feldgarden M."/>
            <person name="Gevers D."/>
            <person name="Morotomi M."/>
            <person name="Young S.K."/>
            <person name="Zeng Q."/>
            <person name="Gargeya S."/>
            <person name="Fitzgerald M."/>
            <person name="Haas B."/>
            <person name="Abouelleil A."/>
            <person name="Alvarado L."/>
            <person name="Arachchi H.M."/>
            <person name="Berlin A."/>
            <person name="Chapman S.B."/>
            <person name="Gearin G."/>
            <person name="Goldberg J."/>
            <person name="Griggs A."/>
            <person name="Gujja S."/>
            <person name="Hansen M."/>
            <person name="Heiman D."/>
            <person name="Howarth C."/>
            <person name="Larimer J."/>
            <person name="Lui A."/>
            <person name="MacDonald P.J.P."/>
            <person name="McCowen C."/>
            <person name="Montmayeur A."/>
            <person name="Murphy C."/>
            <person name="Neiman D."/>
            <person name="Pearson M."/>
            <person name="Priest M."/>
            <person name="Roberts A."/>
            <person name="Saif S."/>
            <person name="Shea T."/>
            <person name="Sisk P."/>
            <person name="Stolte C."/>
            <person name="Sykes S."/>
            <person name="Wortman J."/>
            <person name="Nusbaum C."/>
            <person name="Birren B."/>
        </authorList>
    </citation>
    <scope>NUCLEOTIDE SEQUENCE [LARGE SCALE GENOMIC DNA]</scope>
    <source>
        <strain evidence="14 15">YIT 12061</strain>
    </source>
</reference>
<dbReference type="CDD" id="cd00082">
    <property type="entry name" value="HisKA"/>
    <property type="match status" value="1"/>
</dbReference>
<dbReference type="SMART" id="SM00388">
    <property type="entry name" value="HisKA"/>
    <property type="match status" value="1"/>
</dbReference>
<name>H1DIL7_9BACT</name>
<dbReference type="RefSeq" id="WP_009137393.1">
    <property type="nucleotide sequence ID" value="NZ_JH594596.1"/>
</dbReference>
<evidence type="ECO:0000256" key="10">
    <source>
        <dbReference type="ARBA" id="ARBA00023012"/>
    </source>
</evidence>